<dbReference type="EMBL" id="CP036269">
    <property type="protein sequence ID" value="QDT40706.1"/>
    <property type="molecule type" value="Genomic_DNA"/>
</dbReference>
<dbReference type="KEGG" id="gaz:Pan241w_07640"/>
<gene>
    <name evidence="1" type="ORF">Pan241w_07640</name>
</gene>
<organism evidence="1 2">
    <name type="scientific">Gimesia alba</name>
    <dbReference type="NCBI Taxonomy" id="2527973"/>
    <lineage>
        <taxon>Bacteria</taxon>
        <taxon>Pseudomonadati</taxon>
        <taxon>Planctomycetota</taxon>
        <taxon>Planctomycetia</taxon>
        <taxon>Planctomycetales</taxon>
        <taxon>Planctomycetaceae</taxon>
        <taxon>Gimesia</taxon>
    </lineage>
</organism>
<name>A0A517R9Z5_9PLAN</name>
<accession>A0A517R9Z5</accession>
<protein>
    <submittedName>
        <fullName evidence="1">Uncharacterized protein</fullName>
    </submittedName>
</protein>
<reference evidence="1 2" key="1">
    <citation type="submission" date="2019-02" db="EMBL/GenBank/DDBJ databases">
        <title>Deep-cultivation of Planctomycetes and their phenomic and genomic characterization uncovers novel biology.</title>
        <authorList>
            <person name="Wiegand S."/>
            <person name="Jogler M."/>
            <person name="Boedeker C."/>
            <person name="Pinto D."/>
            <person name="Vollmers J."/>
            <person name="Rivas-Marin E."/>
            <person name="Kohn T."/>
            <person name="Peeters S.H."/>
            <person name="Heuer A."/>
            <person name="Rast P."/>
            <person name="Oberbeckmann S."/>
            <person name="Bunk B."/>
            <person name="Jeske O."/>
            <person name="Meyerdierks A."/>
            <person name="Storesund J.E."/>
            <person name="Kallscheuer N."/>
            <person name="Luecker S."/>
            <person name="Lage O.M."/>
            <person name="Pohl T."/>
            <person name="Merkel B.J."/>
            <person name="Hornburger P."/>
            <person name="Mueller R.-W."/>
            <person name="Bruemmer F."/>
            <person name="Labrenz M."/>
            <person name="Spormann A.M."/>
            <person name="Op den Camp H."/>
            <person name="Overmann J."/>
            <person name="Amann R."/>
            <person name="Jetten M.S.M."/>
            <person name="Mascher T."/>
            <person name="Medema M.H."/>
            <person name="Devos D.P."/>
            <person name="Kaster A.-K."/>
            <person name="Ovreas L."/>
            <person name="Rohde M."/>
            <person name="Galperin M.Y."/>
            <person name="Jogler C."/>
        </authorList>
    </citation>
    <scope>NUCLEOTIDE SEQUENCE [LARGE SCALE GENOMIC DNA]</scope>
    <source>
        <strain evidence="1 2">Pan241w</strain>
    </source>
</reference>
<proteinExistence type="predicted"/>
<keyword evidence="2" id="KW-1185">Reference proteome</keyword>
<evidence type="ECO:0000313" key="2">
    <source>
        <dbReference type="Proteomes" id="UP000317171"/>
    </source>
</evidence>
<sequence>MKSLLIIAVLLTGCSGNPQNTDEPSDSPLRLDLAGTGLSDATKKCINESKRAEHEPFDFNEGYKRRYKYKVVCEGVTYIVDYDAASSVIYGITKE</sequence>
<dbReference type="RefSeq" id="WP_145211098.1">
    <property type="nucleotide sequence ID" value="NZ_CP036269.1"/>
</dbReference>
<dbReference type="AlphaFoldDB" id="A0A517R9Z5"/>
<evidence type="ECO:0000313" key="1">
    <source>
        <dbReference type="EMBL" id="QDT40706.1"/>
    </source>
</evidence>
<dbReference type="Proteomes" id="UP000317171">
    <property type="component" value="Chromosome"/>
</dbReference>